<keyword evidence="1" id="KW-0479">Metal-binding</keyword>
<reference evidence="4" key="1">
    <citation type="submission" date="2021-06" db="EMBL/GenBank/DDBJ databases">
        <authorList>
            <person name="Kallberg Y."/>
            <person name="Tangrot J."/>
            <person name="Rosling A."/>
        </authorList>
    </citation>
    <scope>NUCLEOTIDE SEQUENCE</scope>
    <source>
        <strain evidence="4">MA453B</strain>
    </source>
</reference>
<protein>
    <submittedName>
        <fullName evidence="4">1305_t:CDS:1</fullName>
    </submittedName>
</protein>
<feature type="compositionally biased region" description="Basic residues" evidence="2">
    <location>
        <begin position="28"/>
        <end position="37"/>
    </location>
</feature>
<gene>
    <name evidence="4" type="ORF">DERYTH_LOCUS15036</name>
</gene>
<evidence type="ECO:0000256" key="1">
    <source>
        <dbReference type="PROSITE-ProRule" id="PRU00047"/>
    </source>
</evidence>
<comment type="caution">
    <text evidence="4">The sequence shown here is derived from an EMBL/GenBank/DDBJ whole genome shotgun (WGS) entry which is preliminary data.</text>
</comment>
<feature type="domain" description="CCHC-type" evidence="3">
    <location>
        <begin position="243"/>
        <end position="258"/>
    </location>
</feature>
<feature type="region of interest" description="Disordered" evidence="2">
    <location>
        <begin position="354"/>
        <end position="405"/>
    </location>
</feature>
<sequence>MLKKRAVALISRKYKSQDIEEDKEQKKKMSKIHNTRAKSRETKSSSKEEKLALEPSSSICSEMNSTSTDWAKILECENTVYITNVLSTDAKNFATSNKDNSTALSMESDELSHNLQEGATSLNKSTNKKANINTKNNNALMFDIQCLKDISINEIVAMLYSKIGTDFISAKPHFVKGTYSYLELIFAKNIRLRKVSIAKREEISKEIQEVFRNIGTILAIKPLLYEGTPIQSDQWVVKAPKLCFFCNGKGHLKKDCEQLKATKILNQYYKQFKENKNKRVEITKTINNKLALEGNTGEERLNENTLVPNLQNSLPMDTDMEMKATELSDEAETKQIVINNIHTTKSLIQSELKNTISNPGGSVSKESNDTQKVECRANQDDEDFTEVKNNKKKRRKVNLGTTNNH</sequence>
<keyword evidence="5" id="KW-1185">Reference proteome</keyword>
<feature type="region of interest" description="Disordered" evidence="2">
    <location>
        <begin position="16"/>
        <end position="50"/>
    </location>
</feature>
<evidence type="ECO:0000313" key="5">
    <source>
        <dbReference type="Proteomes" id="UP000789405"/>
    </source>
</evidence>
<dbReference type="PROSITE" id="PS50158">
    <property type="entry name" value="ZF_CCHC"/>
    <property type="match status" value="1"/>
</dbReference>
<feature type="compositionally biased region" description="Basic and acidic residues" evidence="2">
    <location>
        <begin position="366"/>
        <end position="389"/>
    </location>
</feature>
<proteinExistence type="predicted"/>
<accession>A0A9N9NEF3</accession>
<dbReference type="SUPFAM" id="SSF57756">
    <property type="entry name" value="Retrovirus zinc finger-like domains"/>
    <property type="match status" value="1"/>
</dbReference>
<organism evidence="4 5">
    <name type="scientific">Dentiscutata erythropus</name>
    <dbReference type="NCBI Taxonomy" id="1348616"/>
    <lineage>
        <taxon>Eukaryota</taxon>
        <taxon>Fungi</taxon>
        <taxon>Fungi incertae sedis</taxon>
        <taxon>Mucoromycota</taxon>
        <taxon>Glomeromycotina</taxon>
        <taxon>Glomeromycetes</taxon>
        <taxon>Diversisporales</taxon>
        <taxon>Gigasporaceae</taxon>
        <taxon>Dentiscutata</taxon>
    </lineage>
</organism>
<feature type="compositionally biased region" description="Polar residues" evidence="2">
    <location>
        <begin position="354"/>
        <end position="365"/>
    </location>
</feature>
<evidence type="ECO:0000256" key="2">
    <source>
        <dbReference type="SAM" id="MobiDB-lite"/>
    </source>
</evidence>
<evidence type="ECO:0000259" key="3">
    <source>
        <dbReference type="PROSITE" id="PS50158"/>
    </source>
</evidence>
<evidence type="ECO:0000313" key="4">
    <source>
        <dbReference type="EMBL" id="CAG8730000.1"/>
    </source>
</evidence>
<name>A0A9N9NEF3_9GLOM</name>
<feature type="compositionally biased region" description="Basic and acidic residues" evidence="2">
    <location>
        <begin position="38"/>
        <end position="50"/>
    </location>
</feature>
<dbReference type="InterPro" id="IPR001878">
    <property type="entry name" value="Znf_CCHC"/>
</dbReference>
<dbReference type="GO" id="GO:0008270">
    <property type="term" value="F:zinc ion binding"/>
    <property type="evidence" value="ECO:0007669"/>
    <property type="project" value="UniProtKB-KW"/>
</dbReference>
<dbReference type="Proteomes" id="UP000789405">
    <property type="component" value="Unassembled WGS sequence"/>
</dbReference>
<keyword evidence="1" id="KW-0863">Zinc-finger</keyword>
<dbReference type="EMBL" id="CAJVPY010011828">
    <property type="protein sequence ID" value="CAG8730000.1"/>
    <property type="molecule type" value="Genomic_DNA"/>
</dbReference>
<dbReference type="AlphaFoldDB" id="A0A9N9NEF3"/>
<dbReference type="GO" id="GO:0003676">
    <property type="term" value="F:nucleic acid binding"/>
    <property type="evidence" value="ECO:0007669"/>
    <property type="project" value="InterPro"/>
</dbReference>
<keyword evidence="1" id="KW-0862">Zinc</keyword>
<dbReference type="InterPro" id="IPR036875">
    <property type="entry name" value="Znf_CCHC_sf"/>
</dbReference>
<feature type="compositionally biased region" description="Basic and acidic residues" evidence="2">
    <location>
        <begin position="16"/>
        <end position="27"/>
    </location>
</feature>